<dbReference type="OrthoDB" id="8693905at2759"/>
<evidence type="ECO:0000256" key="3">
    <source>
        <dbReference type="ARBA" id="ARBA00022741"/>
    </source>
</evidence>
<sequence>MAEEGGISSPDSSLDGSDGSYEAKRGAGSLLDQLGDTRPVEEYVGQYQIGKIIGKGGFGTVHKGRNLNTGEIVAVKCFRAEKIAKENMSVVMGEAELLMRLHHPNIVKFYGYVKTRHFLYFVLEYLEEGSLSKVLSDFGIIPEKLAAFYIDQILRGLSYLHARRVIHRDIKGSNLLIAKTGEVKLADFGVSAQLNESEKRFSVVGTPYWMAPEVIEMSGHYTESDIWSVGCVVLELVTGQPPYYNQPAMAAMFRIVADSHPPLPPNISPDLADFLLQCWRKDPLERPTAKQLLEHPWLRIAHQSDVQAGGTSLETARSWIEDYNKDKEAGSGRGRRSESEDGTTDDESPVSTMYIKSTIINNNKSNKASESEDDGGGEESEDDGSKNNSVRITKLVDPPPLTPRTASKHASEKERKEREKREKKERKEREKMEKKKAKQGKGGSLIVRGNEAQQGGHDQGAATGLGSKKSRSRSLDPIAPPLAALDAGTSAASRNGSALASSEAAKKLWLRLDEEMKRSVQVKKEMEAMKLEMEQMRADKNDLRVKLAETRTKNEEIATLAKATLDPDLSNDKREKMRRRLATLLKENERSGSLTSVEEADAMLLRSPKSSKKALRVGVATRLIGAERKKRAPKGSWLRMGNNGADPAGGGSGGDSPEQPPASGSFDLTTSPSRAPDTAARDSLRRSG</sequence>
<evidence type="ECO:0000256" key="2">
    <source>
        <dbReference type="ARBA" id="ARBA00022527"/>
    </source>
</evidence>
<name>L8GVX8_ACACF</name>
<dbReference type="RefSeq" id="XP_004339163.1">
    <property type="nucleotide sequence ID" value="XM_004339115.1"/>
</dbReference>
<dbReference type="Proteomes" id="UP000011083">
    <property type="component" value="Unassembled WGS sequence"/>
</dbReference>
<protein>
    <recommendedName>
        <fullName evidence="1">non-specific serine/threonine protein kinase</fullName>
        <ecNumber evidence="1">2.7.11.1</ecNumber>
    </recommendedName>
</protein>
<keyword evidence="5 6" id="KW-0067">ATP-binding</keyword>
<dbReference type="PRINTS" id="PR00109">
    <property type="entry name" value="TYRKINASE"/>
</dbReference>
<dbReference type="EC" id="2.7.11.1" evidence="1"/>
<evidence type="ECO:0000256" key="8">
    <source>
        <dbReference type="SAM" id="MobiDB-lite"/>
    </source>
</evidence>
<keyword evidence="4 10" id="KW-0418">Kinase</keyword>
<evidence type="ECO:0000256" key="6">
    <source>
        <dbReference type="PROSITE-ProRule" id="PRU10141"/>
    </source>
</evidence>
<dbReference type="PROSITE" id="PS00107">
    <property type="entry name" value="PROTEIN_KINASE_ATP"/>
    <property type="match status" value="1"/>
</dbReference>
<feature type="compositionally biased region" description="Basic and acidic residues" evidence="8">
    <location>
        <begin position="679"/>
        <end position="688"/>
    </location>
</feature>
<dbReference type="GeneID" id="14918428"/>
<feature type="region of interest" description="Disordered" evidence="8">
    <location>
        <begin position="607"/>
        <end position="688"/>
    </location>
</feature>
<dbReference type="Pfam" id="PF00069">
    <property type="entry name" value="Pkinase"/>
    <property type="match status" value="1"/>
</dbReference>
<evidence type="ECO:0000256" key="4">
    <source>
        <dbReference type="ARBA" id="ARBA00022777"/>
    </source>
</evidence>
<dbReference type="PANTHER" id="PTHR48012:SF26">
    <property type="entry name" value="SERINE_THREONINE-PROTEIN KINASE DDB_G0283821-RELATED"/>
    <property type="match status" value="1"/>
</dbReference>
<feature type="coiled-coil region" evidence="7">
    <location>
        <begin position="512"/>
        <end position="553"/>
    </location>
</feature>
<evidence type="ECO:0000313" key="11">
    <source>
        <dbReference type="Proteomes" id="UP000011083"/>
    </source>
</evidence>
<evidence type="ECO:0000259" key="9">
    <source>
        <dbReference type="PROSITE" id="PS50011"/>
    </source>
</evidence>
<dbReference type="GO" id="GO:0005524">
    <property type="term" value="F:ATP binding"/>
    <property type="evidence" value="ECO:0007669"/>
    <property type="project" value="UniProtKB-UniRule"/>
</dbReference>
<evidence type="ECO:0000256" key="5">
    <source>
        <dbReference type="ARBA" id="ARBA00022840"/>
    </source>
</evidence>
<dbReference type="PROSITE" id="PS00108">
    <property type="entry name" value="PROTEIN_KINASE_ST"/>
    <property type="match status" value="1"/>
</dbReference>
<dbReference type="InterPro" id="IPR017441">
    <property type="entry name" value="Protein_kinase_ATP_BS"/>
</dbReference>
<dbReference type="InterPro" id="IPR050629">
    <property type="entry name" value="STE20/SPS1-PAK"/>
</dbReference>
<dbReference type="FunFam" id="1.10.510.10:FF:000571">
    <property type="entry name" value="Maternal embryonic leucine zipper kinase"/>
    <property type="match status" value="1"/>
</dbReference>
<feature type="region of interest" description="Disordered" evidence="8">
    <location>
        <begin position="1"/>
        <end position="21"/>
    </location>
</feature>
<dbReference type="InterPro" id="IPR011009">
    <property type="entry name" value="Kinase-like_dom_sf"/>
</dbReference>
<dbReference type="CDD" id="cd06627">
    <property type="entry name" value="STKc_Cdc7_like"/>
    <property type="match status" value="1"/>
</dbReference>
<reference evidence="10 11" key="1">
    <citation type="journal article" date="2013" name="Genome Biol.">
        <title>Genome of Acanthamoeba castellanii highlights extensive lateral gene transfer and early evolution of tyrosine kinase signaling.</title>
        <authorList>
            <person name="Clarke M."/>
            <person name="Lohan A.J."/>
            <person name="Liu B."/>
            <person name="Lagkouvardos I."/>
            <person name="Roy S."/>
            <person name="Zafar N."/>
            <person name="Bertelli C."/>
            <person name="Schilde C."/>
            <person name="Kianianmomeni A."/>
            <person name="Burglin T.R."/>
            <person name="Frech C."/>
            <person name="Turcotte B."/>
            <person name="Kopec K.O."/>
            <person name="Synnott J.M."/>
            <person name="Choo C."/>
            <person name="Paponov I."/>
            <person name="Finkler A."/>
            <person name="Soon Heng Tan C."/>
            <person name="Hutchins A.P."/>
            <person name="Weinmeier T."/>
            <person name="Rattei T."/>
            <person name="Chu J.S."/>
            <person name="Gimenez G."/>
            <person name="Irimia M."/>
            <person name="Rigden D.J."/>
            <person name="Fitzpatrick D.A."/>
            <person name="Lorenzo-Morales J."/>
            <person name="Bateman A."/>
            <person name="Chiu C.H."/>
            <person name="Tang P."/>
            <person name="Hegemann P."/>
            <person name="Fromm H."/>
            <person name="Raoult D."/>
            <person name="Greub G."/>
            <person name="Miranda-Saavedra D."/>
            <person name="Chen N."/>
            <person name="Nash P."/>
            <person name="Ginger M.L."/>
            <person name="Horn M."/>
            <person name="Schaap P."/>
            <person name="Caler L."/>
            <person name="Loftus B."/>
        </authorList>
    </citation>
    <scope>NUCLEOTIDE SEQUENCE [LARGE SCALE GENOMIC DNA]</scope>
    <source>
        <strain evidence="10 11">Neff</strain>
    </source>
</reference>
<proteinExistence type="predicted"/>
<feature type="domain" description="Protein kinase" evidence="9">
    <location>
        <begin position="47"/>
        <end position="298"/>
    </location>
</feature>
<dbReference type="SUPFAM" id="SSF56112">
    <property type="entry name" value="Protein kinase-like (PK-like)"/>
    <property type="match status" value="1"/>
</dbReference>
<keyword evidence="7" id="KW-0175">Coiled coil</keyword>
<feature type="compositionally biased region" description="Basic and acidic residues" evidence="8">
    <location>
        <begin position="409"/>
        <end position="433"/>
    </location>
</feature>
<feature type="compositionally biased region" description="Acidic residues" evidence="8">
    <location>
        <begin position="371"/>
        <end position="382"/>
    </location>
</feature>
<evidence type="ECO:0000256" key="1">
    <source>
        <dbReference type="ARBA" id="ARBA00012513"/>
    </source>
</evidence>
<feature type="binding site" evidence="6">
    <location>
        <position position="76"/>
    </location>
    <ligand>
        <name>ATP</name>
        <dbReference type="ChEBI" id="CHEBI:30616"/>
    </ligand>
</feature>
<dbReference type="InterPro" id="IPR000719">
    <property type="entry name" value="Prot_kinase_dom"/>
</dbReference>
<feature type="compositionally biased region" description="Low complexity" evidence="8">
    <location>
        <begin position="1"/>
        <end position="20"/>
    </location>
</feature>
<feature type="compositionally biased region" description="Low complexity" evidence="8">
    <location>
        <begin position="355"/>
        <end position="368"/>
    </location>
</feature>
<feature type="compositionally biased region" description="Basic and acidic residues" evidence="8">
    <location>
        <begin position="324"/>
        <end position="339"/>
    </location>
</feature>
<keyword evidence="11" id="KW-1185">Reference proteome</keyword>
<gene>
    <name evidence="10" type="ORF">ACA1_058060</name>
</gene>
<feature type="region of interest" description="Disordered" evidence="8">
    <location>
        <begin position="324"/>
        <end position="481"/>
    </location>
</feature>
<keyword evidence="2" id="KW-0723">Serine/threonine-protein kinase</keyword>
<dbReference type="KEGG" id="acan:ACA1_058060"/>
<accession>L8GVX8</accession>
<dbReference type="PANTHER" id="PTHR48012">
    <property type="entry name" value="STERILE20-LIKE KINASE, ISOFORM B-RELATED"/>
    <property type="match status" value="1"/>
</dbReference>
<dbReference type="EMBL" id="KB007974">
    <property type="protein sequence ID" value="ELR17150.1"/>
    <property type="molecule type" value="Genomic_DNA"/>
</dbReference>
<dbReference type="SMR" id="L8GVX8"/>
<dbReference type="OMA" id="DIFAWAS"/>
<dbReference type="FunFam" id="3.30.200.20:FF:000042">
    <property type="entry name" value="Aurora kinase A"/>
    <property type="match status" value="1"/>
</dbReference>
<keyword evidence="4 10" id="KW-0808">Transferase</keyword>
<dbReference type="InterPro" id="IPR008271">
    <property type="entry name" value="Ser/Thr_kinase_AS"/>
</dbReference>
<dbReference type="GO" id="GO:0005737">
    <property type="term" value="C:cytoplasm"/>
    <property type="evidence" value="ECO:0007669"/>
    <property type="project" value="TreeGrafter"/>
</dbReference>
<dbReference type="AlphaFoldDB" id="L8GVX8"/>
<evidence type="ECO:0000313" key="10">
    <source>
        <dbReference type="EMBL" id="ELR17150.1"/>
    </source>
</evidence>
<dbReference type="VEuPathDB" id="AmoebaDB:ACA1_058060"/>
<dbReference type="InterPro" id="IPR001245">
    <property type="entry name" value="Ser-Thr/Tyr_kinase_cat_dom"/>
</dbReference>
<dbReference type="STRING" id="1257118.L8GVX8"/>
<organism evidence="10 11">
    <name type="scientific">Acanthamoeba castellanii (strain ATCC 30010 / Neff)</name>
    <dbReference type="NCBI Taxonomy" id="1257118"/>
    <lineage>
        <taxon>Eukaryota</taxon>
        <taxon>Amoebozoa</taxon>
        <taxon>Discosea</taxon>
        <taxon>Longamoebia</taxon>
        <taxon>Centramoebida</taxon>
        <taxon>Acanthamoebidae</taxon>
        <taxon>Acanthamoeba</taxon>
    </lineage>
</organism>
<evidence type="ECO:0000256" key="7">
    <source>
        <dbReference type="SAM" id="Coils"/>
    </source>
</evidence>
<dbReference type="SMART" id="SM00220">
    <property type="entry name" value="S_TKc"/>
    <property type="match status" value="1"/>
</dbReference>
<keyword evidence="3 6" id="KW-0547">Nucleotide-binding</keyword>
<dbReference type="GO" id="GO:0004674">
    <property type="term" value="F:protein serine/threonine kinase activity"/>
    <property type="evidence" value="ECO:0007669"/>
    <property type="project" value="UniProtKB-KW"/>
</dbReference>
<dbReference type="PROSITE" id="PS50011">
    <property type="entry name" value="PROTEIN_KINASE_DOM"/>
    <property type="match status" value="1"/>
</dbReference>
<dbReference type="Gene3D" id="1.10.510.10">
    <property type="entry name" value="Transferase(Phosphotransferase) domain 1"/>
    <property type="match status" value="1"/>
</dbReference>